<reference evidence="2" key="1">
    <citation type="submission" date="2017-02" db="UniProtKB">
        <authorList>
            <consortium name="WormBaseParasite"/>
        </authorList>
    </citation>
    <scope>IDENTIFICATION</scope>
</reference>
<keyword evidence="1" id="KW-1185">Reference proteome</keyword>
<evidence type="ECO:0000313" key="1">
    <source>
        <dbReference type="Proteomes" id="UP000036681"/>
    </source>
</evidence>
<dbReference type="Proteomes" id="UP000036681">
    <property type="component" value="Unplaced"/>
</dbReference>
<accession>A0A0M3HUH8</accession>
<dbReference type="WBParaSite" id="ALUE_0000645001-mRNA-1">
    <property type="protein sequence ID" value="ALUE_0000645001-mRNA-1"/>
    <property type="gene ID" value="ALUE_0000645001"/>
</dbReference>
<protein>
    <submittedName>
        <fullName evidence="2">Cilia- and flagella-associated protein 300</fullName>
    </submittedName>
</protein>
<sequence length="130" mass="15187">MVEGSNKMTFWRAVYFSRLFIRRELVDLFAIRPLYMPSSFKLSKTCLYSRRVVDFGRMSVEKLREDRPVFAHPHANTVTSAVSVFVAYNQPLEKENERWDMWGCLAGYNALLSSVSRKSKDEIVLLLTIR</sequence>
<name>A0A0M3HUH8_ASCLU</name>
<dbReference type="AlphaFoldDB" id="A0A0M3HUH8"/>
<evidence type="ECO:0000313" key="2">
    <source>
        <dbReference type="WBParaSite" id="ALUE_0000645001-mRNA-1"/>
    </source>
</evidence>
<proteinExistence type="predicted"/>
<organism evidence="1 2">
    <name type="scientific">Ascaris lumbricoides</name>
    <name type="common">Giant roundworm</name>
    <dbReference type="NCBI Taxonomy" id="6252"/>
    <lineage>
        <taxon>Eukaryota</taxon>
        <taxon>Metazoa</taxon>
        <taxon>Ecdysozoa</taxon>
        <taxon>Nematoda</taxon>
        <taxon>Chromadorea</taxon>
        <taxon>Rhabditida</taxon>
        <taxon>Spirurina</taxon>
        <taxon>Ascaridomorpha</taxon>
        <taxon>Ascaridoidea</taxon>
        <taxon>Ascarididae</taxon>
        <taxon>Ascaris</taxon>
    </lineage>
</organism>